<comment type="similarity">
    <text evidence="2">Belongs to the CIA30 family.</text>
</comment>
<evidence type="ECO:0000256" key="3">
    <source>
        <dbReference type="ARBA" id="ARBA00023128"/>
    </source>
</evidence>
<dbReference type="GO" id="GO:0032981">
    <property type="term" value="P:mitochondrial respiratory chain complex I assembly"/>
    <property type="evidence" value="ECO:0007669"/>
    <property type="project" value="TreeGrafter"/>
</dbReference>
<feature type="domain" description="NADH:ubiquinone oxidoreductase intermediate-associated protein 30" evidence="5">
    <location>
        <begin position="92"/>
        <end position="266"/>
    </location>
</feature>
<dbReference type="Proteomes" id="UP000076502">
    <property type="component" value="Unassembled WGS sequence"/>
</dbReference>
<dbReference type="SUPFAM" id="SSF49785">
    <property type="entry name" value="Galactose-binding domain-like"/>
    <property type="match status" value="1"/>
</dbReference>
<keyword evidence="4" id="KW-0143">Chaperone</keyword>
<dbReference type="STRING" id="178035.A0A154P3F2"/>
<dbReference type="EMBL" id="KQ434809">
    <property type="protein sequence ID" value="KZC06352.1"/>
    <property type="molecule type" value="Genomic_DNA"/>
</dbReference>
<sequence>MIVRALQSSLRLHGKRGFHKSTSLLYFYEPEKSNYPIIYDNLQKSQKLSLLGKFWEACRNVKYEFSLLHQEIRDYFADNTAIIVPDAEDIIWKFDGTEKCRDQWIVTCDSDYNEGYSKAKLDFTAYGTGLFHGSLSPRVPKDGVIGKAGYCNVTSTRKRKSFYRKSFYDWSCYNTLVLRIRGDGRCYMLNVLQRGHYDMGWYHSFHYFIYTTGSPYWQHVKIPFSKFVFGTKGVIQNDQRPMPLDWITGFGITLGDKKEGPFKLEIDYIALCYDPTVFEECAYELYDVRKL</sequence>
<dbReference type="OMA" id="KRTGYAN"/>
<accession>A0A154P3F2</accession>
<evidence type="ECO:0000256" key="2">
    <source>
        <dbReference type="ARBA" id="ARBA00007884"/>
    </source>
</evidence>
<dbReference type="GO" id="GO:0006120">
    <property type="term" value="P:mitochondrial electron transport, NADH to ubiquinone"/>
    <property type="evidence" value="ECO:0007669"/>
    <property type="project" value="TreeGrafter"/>
</dbReference>
<organism evidence="6 7">
    <name type="scientific">Dufourea novaeangliae</name>
    <name type="common">Sweat bee</name>
    <dbReference type="NCBI Taxonomy" id="178035"/>
    <lineage>
        <taxon>Eukaryota</taxon>
        <taxon>Metazoa</taxon>
        <taxon>Ecdysozoa</taxon>
        <taxon>Arthropoda</taxon>
        <taxon>Hexapoda</taxon>
        <taxon>Insecta</taxon>
        <taxon>Pterygota</taxon>
        <taxon>Neoptera</taxon>
        <taxon>Endopterygota</taxon>
        <taxon>Hymenoptera</taxon>
        <taxon>Apocrita</taxon>
        <taxon>Aculeata</taxon>
        <taxon>Apoidea</taxon>
        <taxon>Anthophila</taxon>
        <taxon>Halictidae</taxon>
        <taxon>Rophitinae</taxon>
        <taxon>Dufourea</taxon>
    </lineage>
</organism>
<dbReference type="AlphaFoldDB" id="A0A154P3F2"/>
<comment type="subcellular location">
    <subcellularLocation>
        <location evidence="1">Mitochondrion</location>
    </subcellularLocation>
</comment>
<dbReference type="InterPro" id="IPR013857">
    <property type="entry name" value="NADH-UbQ_OxRdtase-assoc_prot30"/>
</dbReference>
<evidence type="ECO:0000256" key="4">
    <source>
        <dbReference type="ARBA" id="ARBA00023186"/>
    </source>
</evidence>
<dbReference type="GO" id="GO:0051082">
    <property type="term" value="F:unfolded protein binding"/>
    <property type="evidence" value="ECO:0007669"/>
    <property type="project" value="TreeGrafter"/>
</dbReference>
<protein>
    <submittedName>
        <fullName evidence="6">Putative complex I intermediate-associated protein 30, mitochondrial</fullName>
    </submittedName>
</protein>
<dbReference type="InterPro" id="IPR008979">
    <property type="entry name" value="Galactose-bd-like_sf"/>
</dbReference>
<name>A0A154P3F2_DUFNO</name>
<keyword evidence="7" id="KW-1185">Reference proteome</keyword>
<dbReference type="GO" id="GO:0005739">
    <property type="term" value="C:mitochondrion"/>
    <property type="evidence" value="ECO:0007669"/>
    <property type="project" value="UniProtKB-SubCell"/>
</dbReference>
<keyword evidence="3" id="KW-0496">Mitochondrion</keyword>
<dbReference type="OrthoDB" id="42561at2759"/>
<evidence type="ECO:0000313" key="7">
    <source>
        <dbReference type="Proteomes" id="UP000076502"/>
    </source>
</evidence>
<dbReference type="InterPro" id="IPR039131">
    <property type="entry name" value="NDUFAF1"/>
</dbReference>
<proteinExistence type="inferred from homology"/>
<evidence type="ECO:0000313" key="6">
    <source>
        <dbReference type="EMBL" id="KZC06352.1"/>
    </source>
</evidence>
<dbReference type="PANTHER" id="PTHR13194:SF18">
    <property type="entry name" value="COMPLEX I INTERMEDIATE-ASSOCIATED PROTEIN 30, MITOCHONDRIAL"/>
    <property type="match status" value="1"/>
</dbReference>
<dbReference type="PANTHER" id="PTHR13194">
    <property type="entry name" value="COMPLEX I INTERMEDIATE-ASSOCIATED PROTEIN 30"/>
    <property type="match status" value="1"/>
</dbReference>
<gene>
    <name evidence="6" type="ORF">WN55_10262</name>
</gene>
<evidence type="ECO:0000259" key="5">
    <source>
        <dbReference type="Pfam" id="PF08547"/>
    </source>
</evidence>
<evidence type="ECO:0000256" key="1">
    <source>
        <dbReference type="ARBA" id="ARBA00004173"/>
    </source>
</evidence>
<reference evidence="6 7" key="1">
    <citation type="submission" date="2015-07" db="EMBL/GenBank/DDBJ databases">
        <title>The genome of Dufourea novaeangliae.</title>
        <authorList>
            <person name="Pan H."/>
            <person name="Kapheim K."/>
        </authorList>
    </citation>
    <scope>NUCLEOTIDE SEQUENCE [LARGE SCALE GENOMIC DNA]</scope>
    <source>
        <strain evidence="6">0120121106</strain>
        <tissue evidence="6">Whole body</tissue>
    </source>
</reference>
<dbReference type="Pfam" id="PF08547">
    <property type="entry name" value="CIA30"/>
    <property type="match status" value="1"/>
</dbReference>